<reference evidence="1" key="1">
    <citation type="submission" date="2020-02" db="EMBL/GenBank/DDBJ databases">
        <authorList>
            <person name="Meier V. D."/>
        </authorList>
    </citation>
    <scope>NUCLEOTIDE SEQUENCE</scope>
    <source>
        <strain evidence="1">AVDCRST_MAG94</strain>
    </source>
</reference>
<dbReference type="AlphaFoldDB" id="A0A6J4LLT3"/>
<dbReference type="EMBL" id="CADCTY010000748">
    <property type="protein sequence ID" value="CAA9336961.1"/>
    <property type="molecule type" value="Genomic_DNA"/>
</dbReference>
<sequence length="61" mass="6945">MRTQVQTSQNFLHLNEELRRMPTIQINSNQLSDKRALVTGGIKSMREAVLQGRGYPNSNES</sequence>
<protein>
    <submittedName>
        <fullName evidence="1">Uncharacterized protein</fullName>
    </submittedName>
</protein>
<proteinExistence type="predicted"/>
<organism evidence="1">
    <name type="scientific">uncultured Leptolyngbya sp</name>
    <dbReference type="NCBI Taxonomy" id="332963"/>
    <lineage>
        <taxon>Bacteria</taxon>
        <taxon>Bacillati</taxon>
        <taxon>Cyanobacteriota</taxon>
        <taxon>Cyanophyceae</taxon>
        <taxon>Leptolyngbyales</taxon>
        <taxon>Leptolyngbyaceae</taxon>
        <taxon>Leptolyngbya group</taxon>
        <taxon>Leptolyngbya</taxon>
        <taxon>environmental samples</taxon>
    </lineage>
</organism>
<gene>
    <name evidence="1" type="ORF">AVDCRST_MAG94-2154</name>
</gene>
<evidence type="ECO:0000313" key="1">
    <source>
        <dbReference type="EMBL" id="CAA9336961.1"/>
    </source>
</evidence>
<name>A0A6J4LLT3_9CYAN</name>
<accession>A0A6J4LLT3</accession>